<reference evidence="18 19" key="1">
    <citation type="journal article" date="2024" name="Nat. Commun.">
        <title>Phylogenomics reveals the evolutionary origins of lichenization in chlorophyte algae.</title>
        <authorList>
            <person name="Puginier C."/>
            <person name="Libourel C."/>
            <person name="Otte J."/>
            <person name="Skaloud P."/>
            <person name="Haon M."/>
            <person name="Grisel S."/>
            <person name="Petersen M."/>
            <person name="Berrin J.G."/>
            <person name="Delaux P.M."/>
            <person name="Dal Grande F."/>
            <person name="Keller J."/>
        </authorList>
    </citation>
    <scope>NUCLEOTIDE SEQUENCE [LARGE SCALE GENOMIC DNA]</scope>
    <source>
        <strain evidence="18 19">SAG 2043</strain>
    </source>
</reference>
<dbReference type="GO" id="GO:0008760">
    <property type="term" value="F:UDP-N-acetylglucosamine 1-carboxyvinyltransferase activity"/>
    <property type="evidence" value="ECO:0007669"/>
    <property type="project" value="UniProtKB-EC"/>
</dbReference>
<evidence type="ECO:0000256" key="4">
    <source>
        <dbReference type="ARBA" id="ARBA00022618"/>
    </source>
</evidence>
<feature type="chain" id="PRO_5043519863" description="UDP-N-acetylglucosamine 1-carboxyvinyltransferase" evidence="16">
    <location>
        <begin position="29"/>
        <end position="204"/>
    </location>
</feature>
<dbReference type="InterPro" id="IPR036968">
    <property type="entry name" value="Enolpyruvate_Tfrase_sf"/>
</dbReference>
<sequence length="204" mass="20734">MAHQINGAKNSALAVLAAALLCPDAVEFNGIPNLTDVHSMRQVLHSVGARTAKDGSRLVVDSSSLTSASPSPTAAAALRASVFVLGPLLARLREAVVPLPGGCNIGQRPIELHLQGLQALGAMVEVHDDRVHVQAPAGLTGAVVNLRYPSVGATLCVMMAAVLAQGETTIHNAACEPEVEDVANFLSRPESSAAAAASRAAAGG</sequence>
<feature type="signal peptide" evidence="16">
    <location>
        <begin position="1"/>
        <end position="28"/>
    </location>
</feature>
<name>A0AAW1PLP4_9CHLO</name>
<dbReference type="AlphaFoldDB" id="A0AAW1PLP4"/>
<keyword evidence="7" id="KW-0573">Peptidoglycan synthesis</keyword>
<proteinExistence type="inferred from homology"/>
<evidence type="ECO:0000256" key="13">
    <source>
        <dbReference type="ARBA" id="ARBA00042443"/>
    </source>
</evidence>
<comment type="caution">
    <text evidence="18">The sequence shown here is derived from an EMBL/GenBank/DDBJ whole genome shotgun (WGS) entry which is preliminary data.</text>
</comment>
<dbReference type="Gene3D" id="3.65.10.10">
    <property type="entry name" value="Enolpyruvate transferase domain"/>
    <property type="match status" value="1"/>
</dbReference>
<keyword evidence="6" id="KW-0133">Cell shape</keyword>
<dbReference type="PANTHER" id="PTHR43783">
    <property type="entry name" value="UDP-N-ACETYLGLUCOSAMINE 1-CARBOXYVINYLTRANSFERASE"/>
    <property type="match status" value="1"/>
</dbReference>
<dbReference type="Pfam" id="PF00275">
    <property type="entry name" value="EPSP_synthase"/>
    <property type="match status" value="1"/>
</dbReference>
<evidence type="ECO:0000256" key="10">
    <source>
        <dbReference type="ARBA" id="ARBA00038367"/>
    </source>
</evidence>
<dbReference type="Proteomes" id="UP001489004">
    <property type="component" value="Unassembled WGS sequence"/>
</dbReference>
<evidence type="ECO:0000256" key="12">
    <source>
        <dbReference type="ARBA" id="ARBA00039754"/>
    </source>
</evidence>
<comment type="similarity">
    <text evidence="10">Belongs to the EPSP synthase family. MurA subfamily.</text>
</comment>
<dbReference type="GO" id="GO:0008360">
    <property type="term" value="P:regulation of cell shape"/>
    <property type="evidence" value="ECO:0007669"/>
    <property type="project" value="UniProtKB-KW"/>
</dbReference>
<evidence type="ECO:0000256" key="1">
    <source>
        <dbReference type="ARBA" id="ARBA00004496"/>
    </source>
</evidence>
<dbReference type="EMBL" id="JALJOR010000011">
    <property type="protein sequence ID" value="KAK9809003.1"/>
    <property type="molecule type" value="Genomic_DNA"/>
</dbReference>
<protein>
    <recommendedName>
        <fullName evidence="12">UDP-N-acetylglucosamine 1-carboxyvinyltransferase</fullName>
        <ecNumber evidence="11">2.5.1.7</ecNumber>
    </recommendedName>
    <alternativeName>
        <fullName evidence="13">Enoylpyruvate transferase</fullName>
    </alternativeName>
    <alternativeName>
        <fullName evidence="14">UDP-N-acetylglucosamine enolpyruvyl transferase</fullName>
    </alternativeName>
</protein>
<keyword evidence="16" id="KW-0732">Signal</keyword>
<dbReference type="SUPFAM" id="SSF55205">
    <property type="entry name" value="EPT/RTPC-like"/>
    <property type="match status" value="1"/>
</dbReference>
<dbReference type="PANTHER" id="PTHR43783:SF1">
    <property type="entry name" value="UDP-N-ACETYLGLUCOSAMINE 1-CARBOXYVINYLTRANSFERASE"/>
    <property type="match status" value="1"/>
</dbReference>
<accession>A0AAW1PLP4</accession>
<evidence type="ECO:0000256" key="7">
    <source>
        <dbReference type="ARBA" id="ARBA00022984"/>
    </source>
</evidence>
<evidence type="ECO:0000256" key="14">
    <source>
        <dbReference type="ARBA" id="ARBA00042842"/>
    </source>
</evidence>
<gene>
    <name evidence="18" type="ORF">WJX72_007773</name>
</gene>
<evidence type="ECO:0000256" key="2">
    <source>
        <dbReference type="ARBA" id="ARBA00004752"/>
    </source>
</evidence>
<evidence type="ECO:0000313" key="18">
    <source>
        <dbReference type="EMBL" id="KAK9809003.1"/>
    </source>
</evidence>
<evidence type="ECO:0000256" key="11">
    <source>
        <dbReference type="ARBA" id="ARBA00039108"/>
    </source>
</evidence>
<comment type="pathway">
    <text evidence="2">Cell wall biogenesis; peptidoglycan biosynthesis.</text>
</comment>
<feature type="domain" description="Enolpyruvate transferase" evidence="17">
    <location>
        <begin position="5"/>
        <end position="187"/>
    </location>
</feature>
<keyword evidence="5" id="KW-0808">Transferase</keyword>
<evidence type="ECO:0000256" key="5">
    <source>
        <dbReference type="ARBA" id="ARBA00022679"/>
    </source>
</evidence>
<comment type="catalytic activity">
    <reaction evidence="15">
        <text>phosphoenolpyruvate + UDP-N-acetyl-alpha-D-glucosamine = UDP-N-acetyl-3-O-(1-carboxyvinyl)-alpha-D-glucosamine + phosphate</text>
        <dbReference type="Rhea" id="RHEA:18681"/>
        <dbReference type="ChEBI" id="CHEBI:43474"/>
        <dbReference type="ChEBI" id="CHEBI:57705"/>
        <dbReference type="ChEBI" id="CHEBI:58702"/>
        <dbReference type="ChEBI" id="CHEBI:68483"/>
        <dbReference type="EC" id="2.5.1.7"/>
    </reaction>
</comment>
<dbReference type="InterPro" id="IPR050068">
    <property type="entry name" value="MurA_subfamily"/>
</dbReference>
<evidence type="ECO:0000256" key="8">
    <source>
        <dbReference type="ARBA" id="ARBA00023306"/>
    </source>
</evidence>
<keyword evidence="4" id="KW-0132">Cell division</keyword>
<dbReference type="InterPro" id="IPR013792">
    <property type="entry name" value="RNA3'P_cycl/enolpyr_Trfase_a/b"/>
</dbReference>
<dbReference type="GO" id="GO:0051301">
    <property type="term" value="P:cell division"/>
    <property type="evidence" value="ECO:0007669"/>
    <property type="project" value="UniProtKB-KW"/>
</dbReference>
<evidence type="ECO:0000256" key="9">
    <source>
        <dbReference type="ARBA" id="ARBA00023316"/>
    </source>
</evidence>
<evidence type="ECO:0000256" key="3">
    <source>
        <dbReference type="ARBA" id="ARBA00022490"/>
    </source>
</evidence>
<dbReference type="GO" id="GO:0071555">
    <property type="term" value="P:cell wall organization"/>
    <property type="evidence" value="ECO:0007669"/>
    <property type="project" value="UniProtKB-KW"/>
</dbReference>
<keyword evidence="8" id="KW-0131">Cell cycle</keyword>
<keyword evidence="19" id="KW-1185">Reference proteome</keyword>
<evidence type="ECO:0000259" key="17">
    <source>
        <dbReference type="Pfam" id="PF00275"/>
    </source>
</evidence>
<dbReference type="EC" id="2.5.1.7" evidence="11"/>
<evidence type="ECO:0000256" key="15">
    <source>
        <dbReference type="ARBA" id="ARBA00047527"/>
    </source>
</evidence>
<keyword evidence="3" id="KW-0963">Cytoplasm</keyword>
<evidence type="ECO:0000256" key="16">
    <source>
        <dbReference type="SAM" id="SignalP"/>
    </source>
</evidence>
<evidence type="ECO:0000313" key="19">
    <source>
        <dbReference type="Proteomes" id="UP001489004"/>
    </source>
</evidence>
<organism evidence="18 19">
    <name type="scientific">[Myrmecia] bisecta</name>
    <dbReference type="NCBI Taxonomy" id="41462"/>
    <lineage>
        <taxon>Eukaryota</taxon>
        <taxon>Viridiplantae</taxon>
        <taxon>Chlorophyta</taxon>
        <taxon>core chlorophytes</taxon>
        <taxon>Trebouxiophyceae</taxon>
        <taxon>Trebouxiales</taxon>
        <taxon>Trebouxiaceae</taxon>
        <taxon>Myrmecia</taxon>
    </lineage>
</organism>
<dbReference type="GO" id="GO:0005737">
    <property type="term" value="C:cytoplasm"/>
    <property type="evidence" value="ECO:0007669"/>
    <property type="project" value="UniProtKB-SubCell"/>
</dbReference>
<evidence type="ECO:0000256" key="6">
    <source>
        <dbReference type="ARBA" id="ARBA00022960"/>
    </source>
</evidence>
<dbReference type="InterPro" id="IPR001986">
    <property type="entry name" value="Enolpyruvate_Tfrase_dom"/>
</dbReference>
<keyword evidence="9" id="KW-0961">Cell wall biogenesis/degradation</keyword>
<comment type="subcellular location">
    <subcellularLocation>
        <location evidence="1">Cytoplasm</location>
    </subcellularLocation>
</comment>